<feature type="transmembrane region" description="Helical" evidence="1">
    <location>
        <begin position="64"/>
        <end position="83"/>
    </location>
</feature>
<dbReference type="RefSeq" id="WP_182174603.1">
    <property type="nucleotide sequence ID" value="NZ_JACFXU010000017.1"/>
</dbReference>
<keyword evidence="1" id="KW-0812">Transmembrane</keyword>
<feature type="transmembrane region" description="Helical" evidence="1">
    <location>
        <begin position="33"/>
        <end position="52"/>
    </location>
</feature>
<evidence type="ECO:0008006" key="4">
    <source>
        <dbReference type="Google" id="ProtNLM"/>
    </source>
</evidence>
<comment type="caution">
    <text evidence="2">The sequence shown here is derived from an EMBL/GenBank/DDBJ whole genome shotgun (WGS) entry which is preliminary data.</text>
</comment>
<evidence type="ECO:0000313" key="3">
    <source>
        <dbReference type="Proteomes" id="UP000539350"/>
    </source>
</evidence>
<protein>
    <recommendedName>
        <fullName evidence="4">Glycosyltransferase RgtA/B/C/D-like domain-containing protein</fullName>
    </recommendedName>
</protein>
<proteinExistence type="predicted"/>
<feature type="transmembrane region" description="Helical" evidence="1">
    <location>
        <begin position="446"/>
        <end position="466"/>
    </location>
</feature>
<sequence length="474" mass="52200">MPSVYPLVALLLPWLIGSLLMARLLASSKANNCYLTLGHGYFLGVFLVTAILRLLDGLNWSVDFYTVVAFLVALGGAALIPLQKSFNDKSEVNTTVKVSGGEKAIIVILIGLIALRYGTILIEVLERPLYPWDAWMNWAPKAVVWFHNGEISTFVSPSSWLNISNEIVYTLGNYSSSTYPESVPLLYWWMMMAGQSDSSPAILVPWVLAPIALGFSLYGYLRVKGVGPFLAVVAVYMLVNTPFVNVHSALAGYADIWMAAVFSLALFSLGAFEDTGEVRWLVLCIMWCIVCGTVKKPGIVLGLIVIAGLARAVFKPRLLKELTVVAFSFSAFLVALILGVKFVVPSLGTFQLDLSTISVSKIGAIRLGFDDVGEAAIATLFGMLNWNITFYLVVVVMVFAAILMRDLRPNNAQLVVGFVVLFLAFIYSFTHYSLQLKDYTTFNRTVLYVLPSIIYLLSITVHGLLIRLSDRQIK</sequence>
<feature type="transmembrane region" description="Helical" evidence="1">
    <location>
        <begin position="253"/>
        <end position="272"/>
    </location>
</feature>
<name>A0A7W2YKF2_9GAMM</name>
<feature type="transmembrane region" description="Helical" evidence="1">
    <location>
        <begin position="278"/>
        <end position="310"/>
    </location>
</feature>
<feature type="transmembrane region" description="Helical" evidence="1">
    <location>
        <begin position="6"/>
        <end position="26"/>
    </location>
</feature>
<feature type="transmembrane region" description="Helical" evidence="1">
    <location>
        <begin position="388"/>
        <end position="407"/>
    </location>
</feature>
<keyword evidence="1" id="KW-0472">Membrane</keyword>
<feature type="transmembrane region" description="Helical" evidence="1">
    <location>
        <begin position="322"/>
        <end position="344"/>
    </location>
</feature>
<dbReference type="AlphaFoldDB" id="A0A7W2YKF2"/>
<feature type="transmembrane region" description="Helical" evidence="1">
    <location>
        <begin position="414"/>
        <end position="434"/>
    </location>
</feature>
<evidence type="ECO:0000256" key="1">
    <source>
        <dbReference type="SAM" id="Phobius"/>
    </source>
</evidence>
<keyword evidence="3" id="KW-1185">Reference proteome</keyword>
<feature type="transmembrane region" description="Helical" evidence="1">
    <location>
        <begin position="227"/>
        <end position="246"/>
    </location>
</feature>
<dbReference type="Proteomes" id="UP000539350">
    <property type="component" value="Unassembled WGS sequence"/>
</dbReference>
<dbReference type="EMBL" id="JACFXU010000017">
    <property type="protein sequence ID" value="MBA6414067.1"/>
    <property type="molecule type" value="Genomic_DNA"/>
</dbReference>
<reference evidence="2 3" key="1">
    <citation type="submission" date="2020-07" db="EMBL/GenBank/DDBJ databases">
        <title>Halieaceae bacterium, F7430, whole genome shotgun sequencing project.</title>
        <authorList>
            <person name="Jiang S."/>
            <person name="Liu Z.W."/>
            <person name="Du Z.J."/>
        </authorList>
    </citation>
    <scope>NUCLEOTIDE SEQUENCE [LARGE SCALE GENOMIC DNA]</scope>
    <source>
        <strain evidence="2 3">F7430</strain>
    </source>
</reference>
<feature type="transmembrane region" description="Helical" evidence="1">
    <location>
        <begin position="104"/>
        <end position="125"/>
    </location>
</feature>
<feature type="transmembrane region" description="Helical" evidence="1">
    <location>
        <begin position="201"/>
        <end position="221"/>
    </location>
</feature>
<evidence type="ECO:0000313" key="2">
    <source>
        <dbReference type="EMBL" id="MBA6414067.1"/>
    </source>
</evidence>
<gene>
    <name evidence="2" type="ORF">H2508_13190</name>
</gene>
<keyword evidence="1" id="KW-1133">Transmembrane helix</keyword>
<organism evidence="2 3">
    <name type="scientific">Sediminihaliea albiluteola</name>
    <dbReference type="NCBI Taxonomy" id="2758564"/>
    <lineage>
        <taxon>Bacteria</taxon>
        <taxon>Pseudomonadati</taxon>
        <taxon>Pseudomonadota</taxon>
        <taxon>Gammaproteobacteria</taxon>
        <taxon>Cellvibrionales</taxon>
        <taxon>Halieaceae</taxon>
        <taxon>Sediminihaliea</taxon>
    </lineage>
</organism>
<accession>A0A7W2YKF2</accession>